<dbReference type="EMBL" id="BONV01000033">
    <property type="protein sequence ID" value="GIG82843.1"/>
    <property type="molecule type" value="Genomic_DNA"/>
</dbReference>
<protein>
    <recommendedName>
        <fullName evidence="4">ABC-type quaternary amine transporter</fullName>
        <ecNumber evidence="4">7.6.2.9</ecNumber>
    </recommendedName>
</protein>
<dbReference type="InterPro" id="IPR003439">
    <property type="entry name" value="ABC_transporter-like_ATP-bd"/>
</dbReference>
<reference evidence="6 7" key="1">
    <citation type="submission" date="2021-01" db="EMBL/GenBank/DDBJ databases">
        <title>Whole genome shotgun sequence of Planotetraspora kaengkrachanensis NBRC 104272.</title>
        <authorList>
            <person name="Komaki H."/>
            <person name="Tamura T."/>
        </authorList>
    </citation>
    <scope>NUCLEOTIDE SEQUENCE [LARGE SCALE GENOMIC DNA]</scope>
    <source>
        <strain evidence="6 7">NBRC 104272</strain>
    </source>
</reference>
<dbReference type="RefSeq" id="WP_203886165.1">
    <property type="nucleotide sequence ID" value="NZ_BAABHH010000024.1"/>
</dbReference>
<dbReference type="FunFam" id="3.40.50.300:FF:000425">
    <property type="entry name" value="Probable ABC transporter, ATP-binding subunit"/>
    <property type="match status" value="1"/>
</dbReference>
<keyword evidence="3 6" id="KW-0067">ATP-binding</keyword>
<dbReference type="PANTHER" id="PTHR42781">
    <property type="entry name" value="SPERMIDINE/PUTRESCINE IMPORT ATP-BINDING PROTEIN POTA"/>
    <property type="match status" value="1"/>
</dbReference>
<dbReference type="InterPro" id="IPR050093">
    <property type="entry name" value="ABC_SmlMolc_Importer"/>
</dbReference>
<dbReference type="Proteomes" id="UP000630097">
    <property type="component" value="Unassembled WGS sequence"/>
</dbReference>
<dbReference type="GO" id="GO:0016887">
    <property type="term" value="F:ATP hydrolysis activity"/>
    <property type="evidence" value="ECO:0007669"/>
    <property type="project" value="InterPro"/>
</dbReference>
<keyword evidence="7" id="KW-1185">Reference proteome</keyword>
<dbReference type="Pfam" id="PF00005">
    <property type="entry name" value="ABC_tran"/>
    <property type="match status" value="1"/>
</dbReference>
<proteinExistence type="predicted"/>
<dbReference type="EC" id="7.6.2.9" evidence="4"/>
<sequence>MRDGSDAVVRLAKVSRHFGDVAAVDGVDLEVPAGSLTALLGPSGCGKTTTLRMIAGYEHPTAGQIFIDGRDATGLAPEKRNIGMVFQSYALFPHLTVAKNVGFGLKVRGVAREEIRRRAHEALELVGLSELSGRRPRELSGGQQQRVALARAIAIRPSVLLLDEPLSNLDARLRVQMRAELARIQRESGITTILVTHDQEEALQLADQMVILDSGRVAQAGHPRKIFPAPANRFVATFLGYENFLTLPGRGLVTIRPEHVAVLPESGTAPDGGQSRPGTISRITYRGTDSLVTLDVEGDTILAAASDPDLHEGSRVRTFFPDDRVVPLAS</sequence>
<comment type="caution">
    <text evidence="6">The sequence shown here is derived from an EMBL/GenBank/DDBJ whole genome shotgun (WGS) entry which is preliminary data.</text>
</comment>
<evidence type="ECO:0000313" key="6">
    <source>
        <dbReference type="EMBL" id="GIG82843.1"/>
    </source>
</evidence>
<dbReference type="Pfam" id="PF08402">
    <property type="entry name" value="TOBE_2"/>
    <property type="match status" value="1"/>
</dbReference>
<gene>
    <name evidence="6" type="ORF">Pka01_59700</name>
</gene>
<dbReference type="SUPFAM" id="SSF50331">
    <property type="entry name" value="MOP-like"/>
    <property type="match status" value="1"/>
</dbReference>
<evidence type="ECO:0000256" key="4">
    <source>
        <dbReference type="ARBA" id="ARBA00066388"/>
    </source>
</evidence>
<keyword evidence="2" id="KW-0547">Nucleotide-binding</keyword>
<dbReference type="PROSITE" id="PS50893">
    <property type="entry name" value="ABC_TRANSPORTER_2"/>
    <property type="match status" value="1"/>
</dbReference>
<evidence type="ECO:0000256" key="2">
    <source>
        <dbReference type="ARBA" id="ARBA00022741"/>
    </source>
</evidence>
<dbReference type="AlphaFoldDB" id="A0A8J3V9W1"/>
<dbReference type="InterPro" id="IPR008995">
    <property type="entry name" value="Mo/tungstate-bd_C_term_dom"/>
</dbReference>
<evidence type="ECO:0000313" key="7">
    <source>
        <dbReference type="Proteomes" id="UP000630097"/>
    </source>
</evidence>
<accession>A0A8J3V9W1</accession>
<dbReference type="SUPFAM" id="SSF52540">
    <property type="entry name" value="P-loop containing nucleoside triphosphate hydrolases"/>
    <property type="match status" value="1"/>
</dbReference>
<evidence type="ECO:0000259" key="5">
    <source>
        <dbReference type="PROSITE" id="PS50893"/>
    </source>
</evidence>
<dbReference type="PROSITE" id="PS00211">
    <property type="entry name" value="ABC_TRANSPORTER_1"/>
    <property type="match status" value="1"/>
</dbReference>
<organism evidence="6 7">
    <name type="scientific">Planotetraspora kaengkrachanensis</name>
    <dbReference type="NCBI Taxonomy" id="575193"/>
    <lineage>
        <taxon>Bacteria</taxon>
        <taxon>Bacillati</taxon>
        <taxon>Actinomycetota</taxon>
        <taxon>Actinomycetes</taxon>
        <taxon>Streptosporangiales</taxon>
        <taxon>Streptosporangiaceae</taxon>
        <taxon>Planotetraspora</taxon>
    </lineage>
</organism>
<dbReference type="GO" id="GO:0043190">
    <property type="term" value="C:ATP-binding cassette (ABC) transporter complex"/>
    <property type="evidence" value="ECO:0007669"/>
    <property type="project" value="InterPro"/>
</dbReference>
<evidence type="ECO:0000256" key="1">
    <source>
        <dbReference type="ARBA" id="ARBA00022448"/>
    </source>
</evidence>
<dbReference type="InterPro" id="IPR027417">
    <property type="entry name" value="P-loop_NTPase"/>
</dbReference>
<dbReference type="GO" id="GO:0005524">
    <property type="term" value="F:ATP binding"/>
    <property type="evidence" value="ECO:0007669"/>
    <property type="project" value="UniProtKB-KW"/>
</dbReference>
<evidence type="ECO:0000256" key="3">
    <source>
        <dbReference type="ARBA" id="ARBA00022840"/>
    </source>
</evidence>
<dbReference type="InterPro" id="IPR003593">
    <property type="entry name" value="AAA+_ATPase"/>
</dbReference>
<keyword evidence="1" id="KW-0813">Transport</keyword>
<dbReference type="Gene3D" id="3.40.50.300">
    <property type="entry name" value="P-loop containing nucleotide triphosphate hydrolases"/>
    <property type="match status" value="1"/>
</dbReference>
<name>A0A8J3V9W1_9ACTN</name>
<dbReference type="InterPro" id="IPR017871">
    <property type="entry name" value="ABC_transporter-like_CS"/>
</dbReference>
<feature type="domain" description="ABC transporter" evidence="5">
    <location>
        <begin position="9"/>
        <end position="239"/>
    </location>
</feature>
<dbReference type="GO" id="GO:0015418">
    <property type="term" value="F:ABC-type quaternary ammonium compound transporting activity"/>
    <property type="evidence" value="ECO:0007669"/>
    <property type="project" value="UniProtKB-EC"/>
</dbReference>
<dbReference type="PANTHER" id="PTHR42781:SF4">
    <property type="entry name" value="SPERMIDINE_PUTRESCINE IMPORT ATP-BINDING PROTEIN POTA"/>
    <property type="match status" value="1"/>
</dbReference>
<dbReference type="SMART" id="SM00382">
    <property type="entry name" value="AAA"/>
    <property type="match status" value="1"/>
</dbReference>
<dbReference type="InterPro" id="IPR013611">
    <property type="entry name" value="Transp-assoc_OB_typ2"/>
</dbReference>